<name>E6U5J2_ETHHY</name>
<evidence type="ECO:0000313" key="2">
    <source>
        <dbReference type="Proteomes" id="UP000001551"/>
    </source>
</evidence>
<dbReference type="Proteomes" id="UP000001551">
    <property type="component" value="Chromosome"/>
</dbReference>
<dbReference type="Pfam" id="PF19640">
    <property type="entry name" value="DUF6143"/>
    <property type="match status" value="1"/>
</dbReference>
<dbReference type="eggNOG" id="ENOG503188J">
    <property type="taxonomic scope" value="Bacteria"/>
</dbReference>
<dbReference type="HOGENOM" id="CLU_123771_0_0_9"/>
<dbReference type="EMBL" id="CP002400">
    <property type="protein sequence ID" value="ADU25659.1"/>
    <property type="molecule type" value="Genomic_DNA"/>
</dbReference>
<sequence>MDPCRLPMQTAAMANSLYHSLQGQYFVGYADNMFFEKDKNAWAALVNPNNSGINLFVNVWTVSDLYEPPIRLQFWINSTLPGDPIESRLVAPSNTALYPLPTPRVRLLQASNVIGFPAGGIKGFVRRTVPGETVAEEEDGKFIVPL</sequence>
<organism evidence="1 2">
    <name type="scientific">Ethanoligenens harbinense (strain DSM 18485 / JCM 12961 / CGMCC 1.5033 / YUAN-3)</name>
    <dbReference type="NCBI Taxonomy" id="663278"/>
    <lineage>
        <taxon>Bacteria</taxon>
        <taxon>Bacillati</taxon>
        <taxon>Bacillota</taxon>
        <taxon>Clostridia</taxon>
        <taxon>Eubacteriales</taxon>
        <taxon>Oscillospiraceae</taxon>
        <taxon>Ethanoligenens</taxon>
    </lineage>
</organism>
<dbReference type="AlphaFoldDB" id="E6U5J2"/>
<reference evidence="1 2" key="1">
    <citation type="submission" date="2010-12" db="EMBL/GenBank/DDBJ databases">
        <title>Complete sequence of Ethanoligenens harbinense YUAN-3.</title>
        <authorList>
            <person name="Lucas S."/>
            <person name="Copeland A."/>
            <person name="Lapidus A."/>
            <person name="Cheng J.-F."/>
            <person name="Bruce D."/>
            <person name="Goodwin L."/>
            <person name="Pitluck S."/>
            <person name="Chertkov O."/>
            <person name="Misra M."/>
            <person name="Detter J.C."/>
            <person name="Han C."/>
            <person name="Tapia R."/>
            <person name="Land M."/>
            <person name="Hauser L."/>
            <person name="Jeffries C."/>
            <person name="Kyrpides N."/>
            <person name="Ivanova N."/>
            <person name="Mikhailova N."/>
            <person name="Wang A."/>
            <person name="Mouttaki H."/>
            <person name="He Z."/>
            <person name="Zhou J."/>
            <person name="Hemme C.L."/>
            <person name="Woyke T."/>
        </authorList>
    </citation>
    <scope>NUCLEOTIDE SEQUENCE [LARGE SCALE GENOMIC DNA]</scope>
    <source>
        <strain evidence="2">DSM 18485 / JCM 12961 / CGMCC 1.5033 / YUAN-3</strain>
    </source>
</reference>
<gene>
    <name evidence="1" type="ordered locus">Ethha_0069</name>
</gene>
<keyword evidence="2" id="KW-1185">Reference proteome</keyword>
<protein>
    <submittedName>
        <fullName evidence="1">Uncharacterized protein</fullName>
    </submittedName>
</protein>
<dbReference type="KEGG" id="eha:Ethha_0069"/>
<proteinExistence type="predicted"/>
<evidence type="ECO:0000313" key="1">
    <source>
        <dbReference type="EMBL" id="ADU25659.1"/>
    </source>
</evidence>
<accession>E6U5J2</accession>
<dbReference type="InterPro" id="IPR046141">
    <property type="entry name" value="DUF6143"/>
</dbReference>
<dbReference type="STRING" id="663278.Ethha_0069"/>